<protein>
    <recommendedName>
        <fullName evidence="1">Fe2OG dioxygenase domain-containing protein</fullName>
    </recommendedName>
</protein>
<dbReference type="AlphaFoldDB" id="A0A7S2TV61"/>
<dbReference type="InterPro" id="IPR005123">
    <property type="entry name" value="Oxoglu/Fe-dep_dioxygenase_dom"/>
</dbReference>
<proteinExistence type="predicted"/>
<dbReference type="PANTHER" id="PTHR31212:SF4">
    <property type="entry name" value="ALPHA-KETOGLUTARATE-DEPENDENT DIOXYGENASE ALKB HOMOLOG 3"/>
    <property type="match status" value="1"/>
</dbReference>
<dbReference type="Pfam" id="PF13532">
    <property type="entry name" value="2OG-FeII_Oxy_2"/>
    <property type="match status" value="1"/>
</dbReference>
<evidence type="ECO:0000313" key="2">
    <source>
        <dbReference type="EMBL" id="CAD9769651.1"/>
    </source>
</evidence>
<dbReference type="Gene3D" id="2.60.120.590">
    <property type="entry name" value="Alpha-ketoglutarate-dependent dioxygenase AlkB-like"/>
    <property type="match status" value="1"/>
</dbReference>
<name>A0A7S2TV61_9EUKA</name>
<reference evidence="2" key="1">
    <citation type="submission" date="2021-01" db="EMBL/GenBank/DDBJ databases">
        <authorList>
            <person name="Corre E."/>
            <person name="Pelletier E."/>
            <person name="Niang G."/>
            <person name="Scheremetjew M."/>
            <person name="Finn R."/>
            <person name="Kale V."/>
            <person name="Holt S."/>
            <person name="Cochrane G."/>
            <person name="Meng A."/>
            <person name="Brown T."/>
            <person name="Cohen L."/>
        </authorList>
    </citation>
    <scope>NUCLEOTIDE SEQUENCE</scope>
    <source>
        <strain evidence="2">CCMP622</strain>
    </source>
</reference>
<dbReference type="GO" id="GO:0006307">
    <property type="term" value="P:DNA alkylation repair"/>
    <property type="evidence" value="ECO:0007669"/>
    <property type="project" value="InterPro"/>
</dbReference>
<feature type="domain" description="Fe2OG dioxygenase" evidence="1">
    <location>
        <begin position="129"/>
        <end position="228"/>
    </location>
</feature>
<dbReference type="SUPFAM" id="SSF51197">
    <property type="entry name" value="Clavaminate synthase-like"/>
    <property type="match status" value="1"/>
</dbReference>
<organism evidence="2">
    <name type="scientific">Lotharella oceanica</name>
    <dbReference type="NCBI Taxonomy" id="641309"/>
    <lineage>
        <taxon>Eukaryota</taxon>
        <taxon>Sar</taxon>
        <taxon>Rhizaria</taxon>
        <taxon>Cercozoa</taxon>
        <taxon>Chlorarachniophyceae</taxon>
        <taxon>Lotharella</taxon>
    </lineage>
</organism>
<dbReference type="PANTHER" id="PTHR31212">
    <property type="entry name" value="ALPHA-KETOGLUTARATE-DEPENDENT DIOXYGENASE ALKB HOMOLOG 3"/>
    <property type="match status" value="1"/>
</dbReference>
<evidence type="ECO:0000259" key="1">
    <source>
        <dbReference type="PROSITE" id="PS51471"/>
    </source>
</evidence>
<sequence length="316" mass="35403">MDEKKNEKRGGGSGCVRGLGCGDTLVLHGVLDEKLSRSSLASIKAEVKFDQYHALKHDGSLVKLPRKMGFQGTVVVDEGRQEGPATTVTPWYRCTMAQVPSNIAKMRYAPWTKTILTIKNAAEKASGESWNMCHIIHYRHGKDSMGFHSDTWLDLRPGSKIGVVSLGDTRTLELLEKRGNGRASVKLPHNSLFLLDEITNAKWTHGIRKLRGKRHVDERVAIVFRDTCTFISEAEGHVFGRSCVFDSLEAARKGSAEQKAAQTEQDARLVKMCQLKNVREWDFEGFNKFLNKQSQTNAAPGRGERRRRKARARALL</sequence>
<dbReference type="InterPro" id="IPR032854">
    <property type="entry name" value="ALKBH3"/>
</dbReference>
<dbReference type="PROSITE" id="PS51471">
    <property type="entry name" value="FE2OG_OXY"/>
    <property type="match status" value="1"/>
</dbReference>
<accession>A0A7S2TV61</accession>
<dbReference type="GO" id="GO:0051213">
    <property type="term" value="F:dioxygenase activity"/>
    <property type="evidence" value="ECO:0007669"/>
    <property type="project" value="InterPro"/>
</dbReference>
<gene>
    <name evidence="2" type="ORF">LSP00402_LOCUS13634</name>
</gene>
<dbReference type="InterPro" id="IPR037151">
    <property type="entry name" value="AlkB-like_sf"/>
</dbReference>
<dbReference type="InterPro" id="IPR027450">
    <property type="entry name" value="AlkB-like"/>
</dbReference>
<dbReference type="EMBL" id="HBHP01021910">
    <property type="protein sequence ID" value="CAD9769651.1"/>
    <property type="molecule type" value="Transcribed_RNA"/>
</dbReference>